<dbReference type="SUPFAM" id="SSF54427">
    <property type="entry name" value="NTF2-like"/>
    <property type="match status" value="1"/>
</dbReference>
<proteinExistence type="predicted"/>
<dbReference type="Proteomes" id="UP000034832">
    <property type="component" value="Unassembled WGS sequence"/>
</dbReference>
<name>A0A4U6BJS3_9BRAD</name>
<dbReference type="InterPro" id="IPR027843">
    <property type="entry name" value="DUF4440"/>
</dbReference>
<dbReference type="EMBL" id="LBIA02000001">
    <property type="protein sequence ID" value="TKT70446.1"/>
    <property type="molecule type" value="Genomic_DNA"/>
</dbReference>
<evidence type="ECO:0000259" key="1">
    <source>
        <dbReference type="Pfam" id="PF14534"/>
    </source>
</evidence>
<protein>
    <submittedName>
        <fullName evidence="2">Nuclear transport factor 2 family protein</fullName>
    </submittedName>
</protein>
<dbReference type="RefSeq" id="WP_046828895.1">
    <property type="nucleotide sequence ID" value="NZ_LBIA02000001.1"/>
</dbReference>
<feature type="domain" description="DUF4440" evidence="1">
    <location>
        <begin position="13"/>
        <end position="112"/>
    </location>
</feature>
<sequence>MDQKVTDHDILAGLNRDYIDSVQNSDVRRFDEILAPDFYCSNPDRSLVDRAGFLKQTANPVAIKNLKAEDVLIRVIGDVAIIHARTSYLMPDGSTGGGRYTDVWARINGQWLAVSAHVTR</sequence>
<evidence type="ECO:0000313" key="2">
    <source>
        <dbReference type="EMBL" id="TKT70446.1"/>
    </source>
</evidence>
<dbReference type="InterPro" id="IPR032710">
    <property type="entry name" value="NTF2-like_dom_sf"/>
</dbReference>
<reference evidence="2" key="1">
    <citation type="submission" date="2019-04" db="EMBL/GenBank/DDBJ databases">
        <title>Whole genome sequencing of cave bacteria.</title>
        <authorList>
            <person name="Gan H.M."/>
            <person name="Barton H."/>
            <person name="Savka M.A."/>
        </authorList>
    </citation>
    <scope>NUCLEOTIDE SEQUENCE [LARGE SCALE GENOMIC DNA]</scope>
    <source>
        <strain evidence="2">LC387</strain>
    </source>
</reference>
<gene>
    <name evidence="2" type="ORF">YH63_002900</name>
</gene>
<comment type="caution">
    <text evidence="2">The sequence shown here is derived from an EMBL/GenBank/DDBJ whole genome shotgun (WGS) entry which is preliminary data.</text>
</comment>
<dbReference type="Pfam" id="PF14534">
    <property type="entry name" value="DUF4440"/>
    <property type="match status" value="1"/>
</dbReference>
<dbReference type="OrthoDB" id="5382786at2"/>
<dbReference type="STRING" id="211460.YH63_15990"/>
<organism evidence="2 3">
    <name type="scientific">Afipia massiliensis</name>
    <dbReference type="NCBI Taxonomy" id="211460"/>
    <lineage>
        <taxon>Bacteria</taxon>
        <taxon>Pseudomonadati</taxon>
        <taxon>Pseudomonadota</taxon>
        <taxon>Alphaproteobacteria</taxon>
        <taxon>Hyphomicrobiales</taxon>
        <taxon>Nitrobacteraceae</taxon>
        <taxon>Afipia</taxon>
    </lineage>
</organism>
<evidence type="ECO:0000313" key="3">
    <source>
        <dbReference type="Proteomes" id="UP000034832"/>
    </source>
</evidence>
<accession>A0A4U6BJS3</accession>
<dbReference type="Gene3D" id="3.10.450.50">
    <property type="match status" value="1"/>
</dbReference>
<keyword evidence="3" id="KW-1185">Reference proteome</keyword>
<dbReference type="AlphaFoldDB" id="A0A4U6BJS3"/>